<dbReference type="AlphaFoldDB" id="A0A8S3BJJ1"/>
<evidence type="ECO:0000313" key="3">
    <source>
        <dbReference type="EMBL" id="CAF4576677.1"/>
    </source>
</evidence>
<feature type="non-terminal residue" evidence="5">
    <location>
        <position position="1"/>
    </location>
</feature>
<dbReference type="EMBL" id="CAJOBJ010098703">
    <property type="protein sequence ID" value="CAF4576677.1"/>
    <property type="molecule type" value="Genomic_DNA"/>
</dbReference>
<dbReference type="Proteomes" id="UP000681720">
    <property type="component" value="Unassembled WGS sequence"/>
</dbReference>
<name>A0A8S3BJJ1_9BILA</name>
<proteinExistence type="predicted"/>
<evidence type="ECO:0000256" key="1">
    <source>
        <dbReference type="SAM" id="MobiDB-lite"/>
    </source>
</evidence>
<feature type="non-terminal residue" evidence="5">
    <location>
        <position position="58"/>
    </location>
</feature>
<reference evidence="5" key="1">
    <citation type="submission" date="2021-02" db="EMBL/GenBank/DDBJ databases">
        <authorList>
            <person name="Nowell W R."/>
        </authorList>
    </citation>
    <scope>NUCLEOTIDE SEQUENCE</scope>
</reference>
<gene>
    <name evidence="2" type="ORF">BYL167_LOCUS37082</name>
    <name evidence="5" type="ORF">BYL167_LOCUS48514</name>
    <name evidence="3" type="ORF">GIL414_LOCUS37918</name>
    <name evidence="4" type="ORF">GIL414_LOCUS44929</name>
</gene>
<feature type="region of interest" description="Disordered" evidence="1">
    <location>
        <begin position="1"/>
        <end position="24"/>
    </location>
</feature>
<comment type="caution">
    <text evidence="5">The sequence shown here is derived from an EMBL/GenBank/DDBJ whole genome shotgun (WGS) entry which is preliminary data.</text>
</comment>
<organism evidence="5 6">
    <name type="scientific">Rotaria magnacalcarata</name>
    <dbReference type="NCBI Taxonomy" id="392030"/>
    <lineage>
        <taxon>Eukaryota</taxon>
        <taxon>Metazoa</taxon>
        <taxon>Spiralia</taxon>
        <taxon>Gnathifera</taxon>
        <taxon>Rotifera</taxon>
        <taxon>Eurotatoria</taxon>
        <taxon>Bdelloidea</taxon>
        <taxon>Philodinida</taxon>
        <taxon>Philodinidae</taxon>
        <taxon>Rotaria</taxon>
    </lineage>
</organism>
<dbReference type="EMBL" id="CAJOBJ010136858">
    <property type="protein sequence ID" value="CAF4745776.1"/>
    <property type="molecule type" value="Genomic_DNA"/>
</dbReference>
<evidence type="ECO:0000313" key="5">
    <source>
        <dbReference type="EMBL" id="CAF4809700.1"/>
    </source>
</evidence>
<dbReference type="EMBL" id="CAJOBH010141960">
    <property type="protein sequence ID" value="CAF4809700.1"/>
    <property type="molecule type" value="Genomic_DNA"/>
</dbReference>
<sequence>DELNETYDTDTITNNDDDNPSSETLSASKIVNRIKQIQHSIEQAEEMLVSMDKFKDLI</sequence>
<evidence type="ECO:0000313" key="4">
    <source>
        <dbReference type="EMBL" id="CAF4745776.1"/>
    </source>
</evidence>
<dbReference type="EMBL" id="CAJOBH010082849">
    <property type="protein sequence ID" value="CAF4525373.1"/>
    <property type="molecule type" value="Genomic_DNA"/>
</dbReference>
<dbReference type="Proteomes" id="UP000681967">
    <property type="component" value="Unassembled WGS sequence"/>
</dbReference>
<evidence type="ECO:0000313" key="6">
    <source>
        <dbReference type="Proteomes" id="UP000681967"/>
    </source>
</evidence>
<protein>
    <submittedName>
        <fullName evidence="5">Uncharacterized protein</fullName>
    </submittedName>
</protein>
<evidence type="ECO:0000313" key="2">
    <source>
        <dbReference type="EMBL" id="CAF4525373.1"/>
    </source>
</evidence>
<accession>A0A8S3BJJ1</accession>